<dbReference type="Pfam" id="PF02449">
    <property type="entry name" value="Glyco_hydro_42"/>
    <property type="match status" value="1"/>
</dbReference>
<proteinExistence type="predicted"/>
<gene>
    <name evidence="5" type="ORF">FIE12Z_1814</name>
</gene>
<sequence>MTTSAKDESFQHPHLRRDDNGSHLIVKGKPFLMLAGELHNSSFSSASYMADVWPAMKEQAINTLLGAVSWEQIEPVEGEFDFTELDKVILDARQQGMHLILLWFGAYKNALSTYVPAWVKINSKRFPRVRSIEAGGKRKIIDIITPLSAECAEADAKAFGILMAHIRSLDEAHSTVLMVQVQNESGILGDSRDRSPIAEAAFKEPVPEELLRHLADNPHPQFAKRFHNIPKSGQHSWEQVFGAGPPADEMFMAFHFSRYIEKVTASGKSAYPLPFYANVWLNLDSPAELDSAIAPSAIASAIVAGGSGPGVYPSGGPCAHVSDIWGFNAPSLDFLAPDLYMQDYETICRDYTTKGNPLFIPEQRRDEKGGRRMWLAFGTYGALGVSPFGIDTGAEAIGREYKVLTKVKDFILSALPVDRFGFFFDEIEIAAKFDKPWVRVFGDIEVSVERAFTFGKPGPAGGLIIRLADRKFLVAGYGFQVRFKGLAKGVVFTGLQSVKEMESDQDGNLHVLRTFNGDETRGGEAVVMPNEEPDYGDFPIATTIPARTGVTEVQVYTLVENA</sequence>
<dbReference type="FunFam" id="3.20.20.80:FF:000135">
    <property type="entry name" value="Beta-galactosidase, putative, bgl35A"/>
    <property type="match status" value="1"/>
</dbReference>
<comment type="caution">
    <text evidence="5">The sequence shown here is derived from an EMBL/GenBank/DDBJ whole genome shotgun (WGS) entry which is preliminary data.</text>
</comment>
<dbReference type="Gene3D" id="3.20.20.80">
    <property type="entry name" value="Glycosidases"/>
    <property type="match status" value="1"/>
</dbReference>
<evidence type="ECO:0000256" key="1">
    <source>
        <dbReference type="ARBA" id="ARBA00022801"/>
    </source>
</evidence>
<accession>A0A395N1R2</accession>
<dbReference type="GO" id="GO:0005975">
    <property type="term" value="P:carbohydrate metabolic process"/>
    <property type="evidence" value="ECO:0007669"/>
    <property type="project" value="InterPro"/>
</dbReference>
<dbReference type="Gene3D" id="2.60.220.20">
    <property type="entry name" value="putative beta-Galactosidase from caulobacter crescentus"/>
    <property type="match status" value="1"/>
</dbReference>
<protein>
    <submittedName>
        <fullName evidence="5">Glycoside hydrolase</fullName>
    </submittedName>
</protein>
<dbReference type="InterPro" id="IPR040719">
    <property type="entry name" value="DUF5597"/>
</dbReference>
<evidence type="ECO:0000259" key="3">
    <source>
        <dbReference type="Pfam" id="PF02449"/>
    </source>
</evidence>
<keyword evidence="2" id="KW-0326">Glycosidase</keyword>
<feature type="domain" description="Glycoside hydrolase family 42 N-terminal" evidence="3">
    <location>
        <begin position="55"/>
        <end position="204"/>
    </location>
</feature>
<keyword evidence="6" id="KW-1185">Reference proteome</keyword>
<evidence type="ECO:0000256" key="2">
    <source>
        <dbReference type="ARBA" id="ARBA00023295"/>
    </source>
</evidence>
<dbReference type="GO" id="GO:0004565">
    <property type="term" value="F:beta-galactosidase activity"/>
    <property type="evidence" value="ECO:0007669"/>
    <property type="project" value="InterPro"/>
</dbReference>
<dbReference type="SUPFAM" id="SSF51445">
    <property type="entry name" value="(Trans)glycosidases"/>
    <property type="match status" value="1"/>
</dbReference>
<evidence type="ECO:0000259" key="4">
    <source>
        <dbReference type="Pfam" id="PF18120"/>
    </source>
</evidence>
<dbReference type="Pfam" id="PF18120">
    <property type="entry name" value="DUF5597"/>
    <property type="match status" value="1"/>
</dbReference>
<dbReference type="EMBL" id="PXXK01000035">
    <property type="protein sequence ID" value="RFN53900.1"/>
    <property type="molecule type" value="Genomic_DNA"/>
</dbReference>
<dbReference type="InterPro" id="IPR017853">
    <property type="entry name" value="GH"/>
</dbReference>
<reference evidence="5 6" key="1">
    <citation type="journal article" date="2018" name="PLoS Pathog.">
        <title>Evolution of structural diversity of trichothecenes, a family of toxins produced by plant pathogenic and entomopathogenic fungi.</title>
        <authorList>
            <person name="Proctor R.H."/>
            <person name="McCormick S.P."/>
            <person name="Kim H.S."/>
            <person name="Cardoza R.E."/>
            <person name="Stanley A.M."/>
            <person name="Lindo L."/>
            <person name="Kelly A."/>
            <person name="Brown D.W."/>
            <person name="Lee T."/>
            <person name="Vaughan M.M."/>
            <person name="Alexander N.J."/>
            <person name="Busman M."/>
            <person name="Gutierrez S."/>
        </authorList>
    </citation>
    <scope>NUCLEOTIDE SEQUENCE [LARGE SCALE GENOMIC DNA]</scope>
    <source>
        <strain evidence="5 6">NRRL 13405</strain>
    </source>
</reference>
<evidence type="ECO:0000313" key="6">
    <source>
        <dbReference type="Proteomes" id="UP000265631"/>
    </source>
</evidence>
<organism evidence="5 6">
    <name type="scientific">Fusarium flagelliforme</name>
    <dbReference type="NCBI Taxonomy" id="2675880"/>
    <lineage>
        <taxon>Eukaryota</taxon>
        <taxon>Fungi</taxon>
        <taxon>Dikarya</taxon>
        <taxon>Ascomycota</taxon>
        <taxon>Pezizomycotina</taxon>
        <taxon>Sordariomycetes</taxon>
        <taxon>Hypocreomycetidae</taxon>
        <taxon>Hypocreales</taxon>
        <taxon>Nectriaceae</taxon>
        <taxon>Fusarium</taxon>
        <taxon>Fusarium incarnatum-equiseti species complex</taxon>
    </lineage>
</organism>
<dbReference type="AlphaFoldDB" id="A0A395N1R2"/>
<keyword evidence="1 5" id="KW-0378">Hydrolase</keyword>
<dbReference type="InterPro" id="IPR013529">
    <property type="entry name" value="Glyco_hydro_42_N"/>
</dbReference>
<evidence type="ECO:0000313" key="5">
    <source>
        <dbReference type="EMBL" id="RFN53900.1"/>
    </source>
</evidence>
<dbReference type="Proteomes" id="UP000265631">
    <property type="component" value="Unassembled WGS sequence"/>
</dbReference>
<dbReference type="OrthoDB" id="1657402at2759"/>
<dbReference type="STRING" id="2594813.A0A395N1R2"/>
<name>A0A395N1R2_9HYPO</name>
<dbReference type="GO" id="GO:0009341">
    <property type="term" value="C:beta-galactosidase complex"/>
    <property type="evidence" value="ECO:0007669"/>
    <property type="project" value="InterPro"/>
</dbReference>
<feature type="domain" description="DUF5597" evidence="4">
    <location>
        <begin position="398"/>
        <end position="525"/>
    </location>
</feature>